<dbReference type="PANTHER" id="PTHR11236:SF50">
    <property type="entry name" value="AMINODEOXYCHORISMATE SYNTHASE COMPONENT 1"/>
    <property type="match status" value="1"/>
</dbReference>
<dbReference type="Pfam" id="PF00425">
    <property type="entry name" value="Chorismate_bind"/>
    <property type="match status" value="1"/>
</dbReference>
<dbReference type="PRINTS" id="PR00095">
    <property type="entry name" value="ANTSNTHASEI"/>
</dbReference>
<dbReference type="Gene3D" id="3.60.120.10">
    <property type="entry name" value="Anthranilate synthase"/>
    <property type="match status" value="1"/>
</dbReference>
<dbReference type="SUPFAM" id="SSF56322">
    <property type="entry name" value="ADC synthase"/>
    <property type="match status" value="1"/>
</dbReference>
<comment type="caution">
    <text evidence="2">The sequence shown here is derived from an EMBL/GenBank/DDBJ whole genome shotgun (WGS) entry which is preliminary data.</text>
</comment>
<dbReference type="EMBL" id="BNAU01000001">
    <property type="protein sequence ID" value="GHE80292.1"/>
    <property type="molecule type" value="Genomic_DNA"/>
</dbReference>
<dbReference type="InterPro" id="IPR005802">
    <property type="entry name" value="ADC_synth_comp_1"/>
</dbReference>
<sequence length="410" mass="45200">MRTLSAWARFDDLRTGVSCRFPEIAYDLVATRPAEVTEVLAEVEHATRKGLWAFGFVAYEAAAGLDPSLPVHEPADGLPLAWFGVAAAPEGVPPVHPPLHRAYRVGEWRYEWDASRHREKVEAVRAQIAAGETYQCNLTTRLRAEVGGDLPHLYSDLALAQGGAYNAYLDTGRFVIASASPELFFEIRGDQLLMRPMKGTAKRGRTDAEDREIVARLRASEKERAENVMIVDLVRNDVAQLAVTGGVSVTALCRPEMYETVHQLTSDVTARLRPDVSLTNVFRALFPCGSVTGAPKPRTMRIIKDLEPSPRGVYCGAIGVVAPRDVPVRSRFNVAIRTLVADRDRGIATYGTGGGITWDSRPDAEYEELRAKAAVLTAHREFEQFRQVRQAARQARSFVAVKSASMPDET</sequence>
<dbReference type="NCBIfam" id="TIGR00553">
    <property type="entry name" value="pabB"/>
    <property type="match status" value="1"/>
</dbReference>
<evidence type="ECO:0000313" key="2">
    <source>
        <dbReference type="EMBL" id="GHE80292.1"/>
    </source>
</evidence>
<evidence type="ECO:0000313" key="3">
    <source>
        <dbReference type="Proteomes" id="UP000605897"/>
    </source>
</evidence>
<evidence type="ECO:0000259" key="1">
    <source>
        <dbReference type="Pfam" id="PF00425"/>
    </source>
</evidence>
<dbReference type="PANTHER" id="PTHR11236">
    <property type="entry name" value="AMINOBENZOATE/ANTHRANILATE SYNTHASE"/>
    <property type="match status" value="1"/>
</dbReference>
<dbReference type="InterPro" id="IPR019999">
    <property type="entry name" value="Anth_synth_I-like"/>
</dbReference>
<gene>
    <name evidence="2" type="ORF">GCM10017786_07970</name>
</gene>
<feature type="domain" description="Chorismate-utilising enzyme C-terminal" evidence="1">
    <location>
        <begin position="115"/>
        <end position="372"/>
    </location>
</feature>
<dbReference type="InterPro" id="IPR005801">
    <property type="entry name" value="ADC_synthase"/>
</dbReference>
<keyword evidence="3" id="KW-1185">Reference proteome</keyword>
<protein>
    <recommendedName>
        <fullName evidence="1">Chorismate-utilising enzyme C-terminal domain-containing protein</fullName>
    </recommendedName>
</protein>
<dbReference type="Proteomes" id="UP000605897">
    <property type="component" value="Unassembled WGS sequence"/>
</dbReference>
<reference evidence="3" key="1">
    <citation type="journal article" date="2019" name="Int. J. Syst. Evol. Microbiol.">
        <title>The Global Catalogue of Microorganisms (GCM) 10K type strain sequencing project: providing services to taxonomists for standard genome sequencing and annotation.</title>
        <authorList>
            <consortium name="The Broad Institute Genomics Platform"/>
            <consortium name="The Broad Institute Genome Sequencing Center for Infectious Disease"/>
            <person name="Wu L."/>
            <person name="Ma J."/>
        </authorList>
    </citation>
    <scope>NUCLEOTIDE SEQUENCE [LARGE SCALE GENOMIC DNA]</scope>
    <source>
        <strain evidence="3">CGMCC 4.7677</strain>
    </source>
</reference>
<dbReference type="InterPro" id="IPR015890">
    <property type="entry name" value="Chorismate_C"/>
</dbReference>
<name>A0ABQ3IH76_9PSEU</name>
<proteinExistence type="predicted"/>
<organism evidence="2 3">
    <name type="scientific">Amycolatopsis deserti</name>
    <dbReference type="NCBI Taxonomy" id="185696"/>
    <lineage>
        <taxon>Bacteria</taxon>
        <taxon>Bacillati</taxon>
        <taxon>Actinomycetota</taxon>
        <taxon>Actinomycetes</taxon>
        <taxon>Pseudonocardiales</taxon>
        <taxon>Pseudonocardiaceae</taxon>
        <taxon>Amycolatopsis</taxon>
    </lineage>
</organism>
<accession>A0ABQ3IH76</accession>